<protein>
    <submittedName>
        <fullName evidence="1">Uncharacterized protein</fullName>
    </submittedName>
</protein>
<keyword evidence="2" id="KW-1185">Reference proteome</keyword>
<evidence type="ECO:0000313" key="2">
    <source>
        <dbReference type="Proteomes" id="UP001142078"/>
    </source>
</evidence>
<proteinExistence type="predicted"/>
<dbReference type="RefSeq" id="WP_257490173.1">
    <property type="nucleotide sequence ID" value="NZ_JANJZL010000002.1"/>
</dbReference>
<dbReference type="EMBL" id="JANJZL010000002">
    <property type="protein sequence ID" value="MCR2043201.1"/>
    <property type="molecule type" value="Genomic_DNA"/>
</dbReference>
<accession>A0A9X2S6L4</accession>
<reference evidence="1" key="1">
    <citation type="submission" date="2022-07" db="EMBL/GenBank/DDBJ databases">
        <title>Enhanced cultured diversity of the mouse gut microbiota enables custom-made synthetic communities.</title>
        <authorList>
            <person name="Afrizal A."/>
        </authorList>
    </citation>
    <scope>NUCLEOTIDE SEQUENCE</scope>
    <source>
        <strain evidence="1">DSM 29482</strain>
    </source>
</reference>
<sequence>MGDKDLIKIRDLFRECADIIDEILALEERENNGEDTEKDLESILGRYMIKMIEINALSQKL</sequence>
<dbReference type="AlphaFoldDB" id="A0A9X2S6L4"/>
<organism evidence="1 2">
    <name type="scientific">Anaerosalibacter massiliensis</name>
    <dbReference type="NCBI Taxonomy" id="1347392"/>
    <lineage>
        <taxon>Bacteria</taxon>
        <taxon>Bacillati</taxon>
        <taxon>Bacillota</taxon>
        <taxon>Tissierellia</taxon>
        <taxon>Tissierellales</taxon>
        <taxon>Sporanaerobacteraceae</taxon>
        <taxon>Anaerosalibacter</taxon>
    </lineage>
</organism>
<evidence type="ECO:0000313" key="1">
    <source>
        <dbReference type="EMBL" id="MCR2043201.1"/>
    </source>
</evidence>
<dbReference type="Proteomes" id="UP001142078">
    <property type="component" value="Unassembled WGS sequence"/>
</dbReference>
<gene>
    <name evidence="1" type="ORF">NSA23_03620</name>
</gene>
<comment type="caution">
    <text evidence="1">The sequence shown here is derived from an EMBL/GenBank/DDBJ whole genome shotgun (WGS) entry which is preliminary data.</text>
</comment>
<name>A0A9X2S6L4_9FIRM</name>